<comment type="caution">
    <text evidence="2">The sequence shown here is derived from an EMBL/GenBank/DDBJ whole genome shotgun (WGS) entry which is preliminary data.</text>
</comment>
<dbReference type="EMBL" id="VSRR010072717">
    <property type="protein sequence ID" value="MPC86854.1"/>
    <property type="molecule type" value="Genomic_DNA"/>
</dbReference>
<evidence type="ECO:0000313" key="2">
    <source>
        <dbReference type="EMBL" id="MPC86854.1"/>
    </source>
</evidence>
<feature type="region of interest" description="Disordered" evidence="1">
    <location>
        <begin position="18"/>
        <end position="39"/>
    </location>
</feature>
<keyword evidence="3" id="KW-1185">Reference proteome</keyword>
<dbReference type="Proteomes" id="UP000324222">
    <property type="component" value="Unassembled WGS sequence"/>
</dbReference>
<sequence length="72" mass="8083">MDVISLQEVALTLLNNLGSSSKSTRDRGGEPANHSETTAFGPSLAKFKSRKFTKMYVDVRYVDFLVKLCKER</sequence>
<name>A0A5B7J302_PORTR</name>
<proteinExistence type="predicted"/>
<gene>
    <name evidence="2" type="ORF">E2C01_081691</name>
</gene>
<accession>A0A5B7J302</accession>
<evidence type="ECO:0000313" key="3">
    <source>
        <dbReference type="Proteomes" id="UP000324222"/>
    </source>
</evidence>
<protein>
    <submittedName>
        <fullName evidence="2">Uncharacterized protein</fullName>
    </submittedName>
</protein>
<reference evidence="2 3" key="1">
    <citation type="submission" date="2019-05" db="EMBL/GenBank/DDBJ databases">
        <title>Another draft genome of Portunus trituberculatus and its Hox gene families provides insights of decapod evolution.</title>
        <authorList>
            <person name="Jeong J.-H."/>
            <person name="Song I."/>
            <person name="Kim S."/>
            <person name="Choi T."/>
            <person name="Kim D."/>
            <person name="Ryu S."/>
            <person name="Kim W."/>
        </authorList>
    </citation>
    <scope>NUCLEOTIDE SEQUENCE [LARGE SCALE GENOMIC DNA]</scope>
    <source>
        <tissue evidence="2">Muscle</tissue>
    </source>
</reference>
<evidence type="ECO:0000256" key="1">
    <source>
        <dbReference type="SAM" id="MobiDB-lite"/>
    </source>
</evidence>
<organism evidence="2 3">
    <name type="scientific">Portunus trituberculatus</name>
    <name type="common">Swimming crab</name>
    <name type="synonym">Neptunus trituberculatus</name>
    <dbReference type="NCBI Taxonomy" id="210409"/>
    <lineage>
        <taxon>Eukaryota</taxon>
        <taxon>Metazoa</taxon>
        <taxon>Ecdysozoa</taxon>
        <taxon>Arthropoda</taxon>
        <taxon>Crustacea</taxon>
        <taxon>Multicrustacea</taxon>
        <taxon>Malacostraca</taxon>
        <taxon>Eumalacostraca</taxon>
        <taxon>Eucarida</taxon>
        <taxon>Decapoda</taxon>
        <taxon>Pleocyemata</taxon>
        <taxon>Brachyura</taxon>
        <taxon>Eubrachyura</taxon>
        <taxon>Portunoidea</taxon>
        <taxon>Portunidae</taxon>
        <taxon>Portuninae</taxon>
        <taxon>Portunus</taxon>
    </lineage>
</organism>
<dbReference type="AlphaFoldDB" id="A0A5B7J302"/>